<dbReference type="RefSeq" id="WP_109330046.1">
    <property type="nucleotide sequence ID" value="NZ_CP029354.1"/>
</dbReference>
<dbReference type="PANTHER" id="PTHR43433:SF5">
    <property type="entry name" value="AB HYDROLASE-1 DOMAIN-CONTAINING PROTEIN"/>
    <property type="match status" value="1"/>
</dbReference>
<name>A0A2S2CUM6_9PROT</name>
<accession>A0A2S2CUM6</accession>
<dbReference type="SUPFAM" id="SSF53474">
    <property type="entry name" value="alpha/beta-Hydrolases"/>
    <property type="match status" value="1"/>
</dbReference>
<dbReference type="AlphaFoldDB" id="A0A2S2CUM6"/>
<dbReference type="KEGG" id="azz:DEW08_18470"/>
<dbReference type="GO" id="GO:0016787">
    <property type="term" value="F:hydrolase activity"/>
    <property type="evidence" value="ECO:0007669"/>
    <property type="project" value="UniProtKB-KW"/>
</dbReference>
<dbReference type="EMBL" id="CP029354">
    <property type="protein sequence ID" value="AWK88115.1"/>
    <property type="molecule type" value="Genomic_DNA"/>
</dbReference>
<dbReference type="PANTHER" id="PTHR43433">
    <property type="entry name" value="HYDROLASE, ALPHA/BETA FOLD FAMILY PROTEIN"/>
    <property type="match status" value="1"/>
</dbReference>
<dbReference type="Gene3D" id="3.40.50.1820">
    <property type="entry name" value="alpha/beta hydrolase"/>
    <property type="match status" value="1"/>
</dbReference>
<protein>
    <submittedName>
        <fullName evidence="3">Alpha/beta hydrolase</fullName>
    </submittedName>
</protein>
<feature type="region of interest" description="Disordered" evidence="1">
    <location>
        <begin position="169"/>
        <end position="189"/>
    </location>
</feature>
<dbReference type="InterPro" id="IPR000073">
    <property type="entry name" value="AB_hydrolase_1"/>
</dbReference>
<evidence type="ECO:0000313" key="4">
    <source>
        <dbReference type="Proteomes" id="UP000245629"/>
    </source>
</evidence>
<proteinExistence type="predicted"/>
<evidence type="ECO:0000259" key="2">
    <source>
        <dbReference type="Pfam" id="PF00561"/>
    </source>
</evidence>
<keyword evidence="3" id="KW-0378">Hydrolase</keyword>
<dbReference type="Pfam" id="PF00561">
    <property type="entry name" value="Abhydrolase_1"/>
    <property type="match status" value="1"/>
</dbReference>
<dbReference type="InterPro" id="IPR029058">
    <property type="entry name" value="AB_hydrolase_fold"/>
</dbReference>
<keyword evidence="4" id="KW-1185">Reference proteome</keyword>
<dbReference type="InterPro" id="IPR050471">
    <property type="entry name" value="AB_hydrolase"/>
</dbReference>
<reference evidence="4" key="1">
    <citation type="submission" date="2018-05" db="EMBL/GenBank/DDBJ databases">
        <title>Azospirillum thermophila sp. nov., a novel isolated from hot spring.</title>
        <authorList>
            <person name="Zhao Z."/>
        </authorList>
    </citation>
    <scope>NUCLEOTIDE SEQUENCE [LARGE SCALE GENOMIC DNA]</scope>
    <source>
        <strain evidence="4">CFH 70021</strain>
    </source>
</reference>
<gene>
    <name evidence="3" type="ORF">DEW08_18470</name>
</gene>
<evidence type="ECO:0000313" key="3">
    <source>
        <dbReference type="EMBL" id="AWK88115.1"/>
    </source>
</evidence>
<sequence>MTTPDLTSAAENLLRGVRPTLVHTAAGPVECAVEGDGPAILALHGAVGGWDQSMILARAAAPPGHRLVAVSRPGYLGTPLAVGRTPEEQADGFAALLDALGIAQAVVMAVSGGGLNALQFALRHPHRCRALVLVSACSERLRTRIPLRFHLMRLAAHCPPLTRAMRRKVAADPEAAASRSVPDPELRRRTLADPVAGPLHLALMLGMAEGLDRRMPGTRNDIAQSRRAIDYPLRSIACPVLSVHGTADPVVPVDGARRLAATLPRAALMEIDGGGHTVLFTHRERIARRVAGFLAGL</sequence>
<evidence type="ECO:0000256" key="1">
    <source>
        <dbReference type="SAM" id="MobiDB-lite"/>
    </source>
</evidence>
<dbReference type="OrthoDB" id="9798888at2"/>
<organism evidence="3 4">
    <name type="scientific">Azospirillum thermophilum</name>
    <dbReference type="NCBI Taxonomy" id="2202148"/>
    <lineage>
        <taxon>Bacteria</taxon>
        <taxon>Pseudomonadati</taxon>
        <taxon>Pseudomonadota</taxon>
        <taxon>Alphaproteobacteria</taxon>
        <taxon>Rhodospirillales</taxon>
        <taxon>Azospirillaceae</taxon>
        <taxon>Azospirillum</taxon>
    </lineage>
</organism>
<feature type="domain" description="AB hydrolase-1" evidence="2">
    <location>
        <begin position="38"/>
        <end position="282"/>
    </location>
</feature>
<dbReference type="Proteomes" id="UP000245629">
    <property type="component" value="Chromosome 3"/>
</dbReference>